<organism evidence="2 3">
    <name type="scientific">Kribbella lupini</name>
    <dbReference type="NCBI Taxonomy" id="291602"/>
    <lineage>
        <taxon>Bacteria</taxon>
        <taxon>Bacillati</taxon>
        <taxon>Actinomycetota</taxon>
        <taxon>Actinomycetes</taxon>
        <taxon>Propionibacteriales</taxon>
        <taxon>Kribbellaceae</taxon>
        <taxon>Kribbella</taxon>
    </lineage>
</organism>
<dbReference type="Proteomes" id="UP001500363">
    <property type="component" value="Unassembled WGS sequence"/>
</dbReference>
<proteinExistence type="predicted"/>
<comment type="caution">
    <text evidence="2">The sequence shown here is derived from an EMBL/GenBank/DDBJ whole genome shotgun (WGS) entry which is preliminary data.</text>
</comment>
<feature type="transmembrane region" description="Helical" evidence="1">
    <location>
        <begin position="49"/>
        <end position="82"/>
    </location>
</feature>
<reference evidence="2 3" key="1">
    <citation type="journal article" date="2019" name="Int. J. Syst. Evol. Microbiol.">
        <title>The Global Catalogue of Microorganisms (GCM) 10K type strain sequencing project: providing services to taxonomists for standard genome sequencing and annotation.</title>
        <authorList>
            <consortium name="The Broad Institute Genomics Platform"/>
            <consortium name="The Broad Institute Genome Sequencing Center for Infectious Disease"/>
            <person name="Wu L."/>
            <person name="Ma J."/>
        </authorList>
    </citation>
    <scope>NUCLEOTIDE SEQUENCE [LARGE SCALE GENOMIC DNA]</scope>
    <source>
        <strain evidence="2 3">JCM 14303</strain>
    </source>
</reference>
<accession>A0ABN2CBU8</accession>
<dbReference type="EMBL" id="BAAANC010000004">
    <property type="protein sequence ID" value="GAA1554361.1"/>
    <property type="molecule type" value="Genomic_DNA"/>
</dbReference>
<evidence type="ECO:0000313" key="2">
    <source>
        <dbReference type="EMBL" id="GAA1554361.1"/>
    </source>
</evidence>
<feature type="transmembrane region" description="Helical" evidence="1">
    <location>
        <begin position="144"/>
        <end position="165"/>
    </location>
</feature>
<keyword evidence="1" id="KW-0472">Membrane</keyword>
<protein>
    <submittedName>
        <fullName evidence="2">Uncharacterized protein</fullName>
    </submittedName>
</protein>
<feature type="transmembrane region" description="Helical" evidence="1">
    <location>
        <begin position="118"/>
        <end position="138"/>
    </location>
</feature>
<keyword evidence="1" id="KW-1133">Transmembrane helix</keyword>
<keyword evidence="1" id="KW-0812">Transmembrane</keyword>
<keyword evidence="3" id="KW-1185">Reference proteome</keyword>
<evidence type="ECO:0000313" key="3">
    <source>
        <dbReference type="Proteomes" id="UP001500363"/>
    </source>
</evidence>
<name>A0ABN2CBU8_9ACTN</name>
<gene>
    <name evidence="2" type="ORF">GCM10009741_68560</name>
</gene>
<sequence>MLLQLGGTAALVLYLVLSLYYEKYYSRLGIEPSDVGLDRTAIVSRAVAGVVILLGLIVVVSLAIVFLSLIGLFVAWVIVWLYRSWLPQHQRVQLGKLWEDEWSQVRGREWIERFDRSISVFPLTLLIPAVLGLSRYPWPSRLDFALRWAMVGGIGLTIALTAGWARVERAADAAEEGRSVTPLTFVGIRVLDIKSEPCAVEWLGSPNTRPAGLRSPQLRCLGTANGAAVFRDGRSTVIVPASQVAITLK</sequence>
<evidence type="ECO:0000256" key="1">
    <source>
        <dbReference type="SAM" id="Phobius"/>
    </source>
</evidence>